<dbReference type="GO" id="GO:0009055">
    <property type="term" value="F:electron transfer activity"/>
    <property type="evidence" value="ECO:0007669"/>
    <property type="project" value="InterPro"/>
</dbReference>
<accession>A0A9X3WS07</accession>
<dbReference type="InterPro" id="IPR051811">
    <property type="entry name" value="Cytochrome_c550/c551-like"/>
</dbReference>
<protein>
    <submittedName>
        <fullName evidence="11">Cytochrome c</fullName>
    </submittedName>
</protein>
<evidence type="ECO:0000256" key="2">
    <source>
        <dbReference type="ARBA" id="ARBA00022617"/>
    </source>
</evidence>
<dbReference type="SUPFAM" id="SSF46626">
    <property type="entry name" value="Cytochrome c"/>
    <property type="match status" value="1"/>
</dbReference>
<name>A0A9X3WS07_9BACI</name>
<evidence type="ECO:0000256" key="7">
    <source>
        <dbReference type="PIRSR" id="PIRSR000025-2"/>
    </source>
</evidence>
<keyword evidence="5 7" id="KW-0408">Iron</keyword>
<organism evidence="11 12">
    <name type="scientific">Terrihalobacillus insolitus</name>
    <dbReference type="NCBI Taxonomy" id="2950438"/>
    <lineage>
        <taxon>Bacteria</taxon>
        <taxon>Bacillati</taxon>
        <taxon>Bacillota</taxon>
        <taxon>Bacilli</taxon>
        <taxon>Bacillales</taxon>
        <taxon>Bacillaceae</taxon>
        <taxon>Terrihalobacillus</taxon>
    </lineage>
</organism>
<feature type="domain" description="Cytochrome c" evidence="10">
    <location>
        <begin position="55"/>
        <end position="130"/>
    </location>
</feature>
<dbReference type="InterPro" id="IPR012218">
    <property type="entry name" value="Cyt_c_BACSU-c550-type"/>
</dbReference>
<dbReference type="PANTHER" id="PTHR37823:SF4">
    <property type="entry name" value="MENAQUINOL-CYTOCHROME C REDUCTASE CYTOCHROME B_C SUBUNIT"/>
    <property type="match status" value="1"/>
</dbReference>
<comment type="PTM">
    <text evidence="6">Binds 1 heme c group covalently per subunit.</text>
</comment>
<dbReference type="Proteomes" id="UP001145050">
    <property type="component" value="Unassembled WGS sequence"/>
</dbReference>
<dbReference type="NCBIfam" id="NF045773">
    <property type="entry name" value="cytochro_C550"/>
    <property type="match status" value="1"/>
</dbReference>
<dbReference type="PIRSF" id="PIRSF000025">
    <property type="entry name" value="Cytc_Bsub_c550"/>
    <property type="match status" value="1"/>
</dbReference>
<dbReference type="Pfam" id="PF13442">
    <property type="entry name" value="Cytochrome_CBB3"/>
    <property type="match status" value="1"/>
</dbReference>
<feature type="binding site" description="covalent" evidence="6">
    <location>
        <position position="71"/>
    </location>
    <ligand>
        <name>heme c</name>
        <dbReference type="ChEBI" id="CHEBI:61717"/>
    </ligand>
</feature>
<evidence type="ECO:0000256" key="4">
    <source>
        <dbReference type="ARBA" id="ARBA00022982"/>
    </source>
</evidence>
<feature type="binding site" description="axial binding residue" evidence="7">
    <location>
        <position position="72"/>
    </location>
    <ligand>
        <name>heme c</name>
        <dbReference type="ChEBI" id="CHEBI:61717"/>
    </ligand>
    <ligandPart>
        <name>Fe</name>
        <dbReference type="ChEBI" id="CHEBI:18248"/>
    </ligandPart>
</feature>
<dbReference type="GO" id="GO:0016020">
    <property type="term" value="C:membrane"/>
    <property type="evidence" value="ECO:0007669"/>
    <property type="project" value="InterPro"/>
</dbReference>
<gene>
    <name evidence="11" type="ORF">NC797_10535</name>
</gene>
<dbReference type="InterPro" id="IPR009056">
    <property type="entry name" value="Cyt_c-like_dom"/>
</dbReference>
<evidence type="ECO:0000256" key="3">
    <source>
        <dbReference type="ARBA" id="ARBA00022723"/>
    </source>
</evidence>
<dbReference type="InterPro" id="IPR054780">
    <property type="entry name" value="Cytochro_C550_firm"/>
</dbReference>
<keyword evidence="9" id="KW-0472">Membrane</keyword>
<keyword evidence="9" id="KW-1133">Transmembrane helix</keyword>
<evidence type="ECO:0000256" key="9">
    <source>
        <dbReference type="SAM" id="Phobius"/>
    </source>
</evidence>
<evidence type="ECO:0000259" key="10">
    <source>
        <dbReference type="PROSITE" id="PS51007"/>
    </source>
</evidence>
<proteinExistence type="predicted"/>
<reference evidence="11" key="1">
    <citation type="submission" date="2022-06" db="EMBL/GenBank/DDBJ databases">
        <title>Aquibacillus sp. a new bacterium isolated from soil saline samples.</title>
        <authorList>
            <person name="Galisteo C."/>
            <person name="De La Haba R."/>
            <person name="Sanchez-Porro C."/>
            <person name="Ventosa A."/>
        </authorList>
    </citation>
    <scope>NUCLEOTIDE SEQUENCE</scope>
    <source>
        <strain evidence="11">3ASR75-11</strain>
    </source>
</reference>
<dbReference type="PANTHER" id="PTHR37823">
    <property type="entry name" value="CYTOCHROME C-553-LIKE"/>
    <property type="match status" value="1"/>
</dbReference>
<keyword evidence="3 7" id="KW-0479">Metal-binding</keyword>
<dbReference type="PROSITE" id="PS51007">
    <property type="entry name" value="CYTC"/>
    <property type="match status" value="1"/>
</dbReference>
<feature type="binding site" description="axial binding residue" evidence="7">
    <location>
        <position position="109"/>
    </location>
    <ligand>
        <name>heme c</name>
        <dbReference type="ChEBI" id="CHEBI:61717"/>
    </ligand>
    <ligandPart>
        <name>Fe</name>
        <dbReference type="ChEBI" id="CHEBI:18248"/>
    </ligandPart>
</feature>
<feature type="binding site" description="covalent" evidence="6">
    <location>
        <position position="68"/>
    </location>
    <ligand>
        <name>heme c</name>
        <dbReference type="ChEBI" id="CHEBI:61717"/>
    </ligand>
</feature>
<evidence type="ECO:0000256" key="5">
    <source>
        <dbReference type="ARBA" id="ARBA00023004"/>
    </source>
</evidence>
<comment type="caution">
    <text evidence="11">The sequence shown here is derived from an EMBL/GenBank/DDBJ whole genome shotgun (WGS) entry which is preliminary data.</text>
</comment>
<feature type="region of interest" description="Disordered" evidence="8">
    <location>
        <begin position="34"/>
        <end position="59"/>
    </location>
</feature>
<dbReference type="AlphaFoldDB" id="A0A9X3WS07"/>
<keyword evidence="4" id="KW-0249">Electron transport</keyword>
<dbReference type="InterPro" id="IPR036909">
    <property type="entry name" value="Cyt_c-like_dom_sf"/>
</dbReference>
<evidence type="ECO:0000313" key="12">
    <source>
        <dbReference type="Proteomes" id="UP001145050"/>
    </source>
</evidence>
<evidence type="ECO:0000256" key="1">
    <source>
        <dbReference type="ARBA" id="ARBA00022448"/>
    </source>
</evidence>
<keyword evidence="12" id="KW-1185">Reference proteome</keyword>
<evidence type="ECO:0000256" key="6">
    <source>
        <dbReference type="PIRSR" id="PIRSR000025-1"/>
    </source>
</evidence>
<dbReference type="GO" id="GO:0005506">
    <property type="term" value="F:iron ion binding"/>
    <property type="evidence" value="ECO:0007669"/>
    <property type="project" value="InterPro"/>
</dbReference>
<dbReference type="EMBL" id="JAMQKB010000009">
    <property type="protein sequence ID" value="MDC3424947.1"/>
    <property type="molecule type" value="Genomic_DNA"/>
</dbReference>
<feature type="transmembrane region" description="Helical" evidence="9">
    <location>
        <begin position="6"/>
        <end position="26"/>
    </location>
</feature>
<sequence length="130" mass="13818">MRKNPVVPYAMIAVLGILVMIVLSFIGANQQDKIEQAQENGGETQEEGGGEEGGGDVVDPEEYVQNSCVSCHGSDLSGGIGPDLRKIGNKYSKDEIKKIVMNGIEGTAMPAVVKNDAQAEAIAKWLAEKK</sequence>
<dbReference type="RefSeq" id="WP_272436753.1">
    <property type="nucleotide sequence ID" value="NZ_JAMQKB010000009.1"/>
</dbReference>
<feature type="compositionally biased region" description="Acidic residues" evidence="8">
    <location>
        <begin position="44"/>
        <end position="59"/>
    </location>
</feature>
<keyword evidence="1" id="KW-0813">Transport</keyword>
<dbReference type="Gene3D" id="1.10.760.10">
    <property type="entry name" value="Cytochrome c-like domain"/>
    <property type="match status" value="1"/>
</dbReference>
<keyword evidence="9" id="KW-0812">Transmembrane</keyword>
<evidence type="ECO:0000256" key="8">
    <source>
        <dbReference type="SAM" id="MobiDB-lite"/>
    </source>
</evidence>
<keyword evidence="2 6" id="KW-0349">Heme</keyword>
<evidence type="ECO:0000313" key="11">
    <source>
        <dbReference type="EMBL" id="MDC3424947.1"/>
    </source>
</evidence>
<dbReference type="GO" id="GO:0020037">
    <property type="term" value="F:heme binding"/>
    <property type="evidence" value="ECO:0007669"/>
    <property type="project" value="InterPro"/>
</dbReference>